<gene>
    <name evidence="1" type="ORF">PPRIM_AZ9-3.1.T0650136</name>
    <name evidence="2" type="ORF">PPRIM_AZ9-3.1.T0650139</name>
    <name evidence="3" type="ORF">PPRIM_AZ9-3.1.T0650142</name>
</gene>
<evidence type="ECO:0000313" key="3">
    <source>
        <dbReference type="EMBL" id="CAD8081282.1"/>
    </source>
</evidence>
<comment type="caution">
    <text evidence="3">The sequence shown here is derived from an EMBL/GenBank/DDBJ whole genome shotgun (WGS) entry which is preliminary data.</text>
</comment>
<name>A0A8S1MPM7_PARPR</name>
<keyword evidence="4" id="KW-1185">Reference proteome</keyword>
<sequence>MIKLKLIQHIQKAIIIQFLISRQKYVQFLNHQFQFLSIYIIQFPQFYDIQGQIIAKFEFILLLKKSCIQIFSKNVDY</sequence>
<dbReference type="AlphaFoldDB" id="A0A8S1MPM7"/>
<accession>A0A8S1MPM7</accession>
<reference evidence="3" key="1">
    <citation type="submission" date="2021-01" db="EMBL/GenBank/DDBJ databases">
        <authorList>
            <consortium name="Genoscope - CEA"/>
            <person name="William W."/>
        </authorList>
    </citation>
    <scope>NUCLEOTIDE SEQUENCE</scope>
</reference>
<proteinExistence type="predicted"/>
<dbReference type="EMBL" id="CAJJDM010000067">
    <property type="protein sequence ID" value="CAD8081276.1"/>
    <property type="molecule type" value="Genomic_DNA"/>
</dbReference>
<dbReference type="EMBL" id="CAJJDM010000067">
    <property type="protein sequence ID" value="CAD8081270.1"/>
    <property type="molecule type" value="Genomic_DNA"/>
</dbReference>
<protein>
    <submittedName>
        <fullName evidence="3">Uncharacterized protein</fullName>
    </submittedName>
</protein>
<dbReference type="EMBL" id="CAJJDM010000067">
    <property type="protein sequence ID" value="CAD8081282.1"/>
    <property type="molecule type" value="Genomic_DNA"/>
</dbReference>
<organism evidence="3 4">
    <name type="scientific">Paramecium primaurelia</name>
    <dbReference type="NCBI Taxonomy" id="5886"/>
    <lineage>
        <taxon>Eukaryota</taxon>
        <taxon>Sar</taxon>
        <taxon>Alveolata</taxon>
        <taxon>Ciliophora</taxon>
        <taxon>Intramacronucleata</taxon>
        <taxon>Oligohymenophorea</taxon>
        <taxon>Peniculida</taxon>
        <taxon>Parameciidae</taxon>
        <taxon>Paramecium</taxon>
    </lineage>
</organism>
<dbReference type="Proteomes" id="UP000688137">
    <property type="component" value="Unassembled WGS sequence"/>
</dbReference>
<evidence type="ECO:0000313" key="2">
    <source>
        <dbReference type="EMBL" id="CAD8081276.1"/>
    </source>
</evidence>
<evidence type="ECO:0000313" key="1">
    <source>
        <dbReference type="EMBL" id="CAD8081270.1"/>
    </source>
</evidence>
<evidence type="ECO:0000313" key="4">
    <source>
        <dbReference type="Proteomes" id="UP000688137"/>
    </source>
</evidence>